<keyword evidence="6" id="KW-0472">Membrane</keyword>
<dbReference type="Pfam" id="PF10220">
    <property type="entry name" value="Smg8_Smg9"/>
    <property type="match status" value="4"/>
</dbReference>
<feature type="region of interest" description="Disordered" evidence="5">
    <location>
        <begin position="825"/>
        <end position="901"/>
    </location>
</feature>
<evidence type="ECO:0000256" key="2">
    <source>
        <dbReference type="ARBA" id="ARBA00023161"/>
    </source>
</evidence>
<feature type="region of interest" description="Disordered" evidence="5">
    <location>
        <begin position="345"/>
        <end position="364"/>
    </location>
</feature>
<feature type="transmembrane region" description="Helical" evidence="6">
    <location>
        <begin position="51"/>
        <end position="77"/>
    </location>
</feature>
<feature type="compositionally biased region" description="Polar residues" evidence="5">
    <location>
        <begin position="889"/>
        <end position="901"/>
    </location>
</feature>
<dbReference type="PANTHER" id="PTHR13091">
    <property type="entry name" value="AMPLIFIED IN BREAST CANCER 2-RELATED"/>
    <property type="match status" value="1"/>
</dbReference>
<dbReference type="PANTHER" id="PTHR13091:SF0">
    <property type="entry name" value="NONSENSE-MEDIATED MRNA DECAY FACTOR SMG8"/>
    <property type="match status" value="1"/>
</dbReference>
<feature type="compositionally biased region" description="Polar residues" evidence="5">
    <location>
        <begin position="1187"/>
        <end position="1203"/>
    </location>
</feature>
<dbReference type="GO" id="GO:0000184">
    <property type="term" value="P:nuclear-transcribed mRNA catabolic process, nonsense-mediated decay"/>
    <property type="evidence" value="ECO:0007669"/>
    <property type="project" value="UniProtKB-UniRule"/>
</dbReference>
<feature type="region of interest" description="Disordered" evidence="5">
    <location>
        <begin position="968"/>
        <end position="987"/>
    </location>
</feature>
<dbReference type="Proteomes" id="UP000316759">
    <property type="component" value="Unassembled WGS sequence"/>
</dbReference>
<feature type="compositionally biased region" description="Basic and acidic residues" evidence="5">
    <location>
        <begin position="1161"/>
        <end position="1171"/>
    </location>
</feature>
<dbReference type="EMBL" id="SUNJ01005067">
    <property type="protein sequence ID" value="TPP63924.1"/>
    <property type="molecule type" value="Genomic_DNA"/>
</dbReference>
<reference evidence="7 8" key="1">
    <citation type="submission" date="2019-04" db="EMBL/GenBank/DDBJ databases">
        <title>Annotation for the trematode Fasciola gigantica.</title>
        <authorList>
            <person name="Choi Y.-J."/>
        </authorList>
    </citation>
    <scope>NUCLEOTIDE SEQUENCE [LARGE SCALE GENOMIC DNA]</scope>
    <source>
        <strain evidence="7">Uganda_cow_1</strain>
    </source>
</reference>
<feature type="compositionally biased region" description="Polar residues" evidence="5">
    <location>
        <begin position="588"/>
        <end position="612"/>
    </location>
</feature>
<keyword evidence="6" id="KW-0812">Transmembrane</keyword>
<organism evidence="7 8">
    <name type="scientific">Fasciola gigantica</name>
    <name type="common">Giant liver fluke</name>
    <dbReference type="NCBI Taxonomy" id="46835"/>
    <lineage>
        <taxon>Eukaryota</taxon>
        <taxon>Metazoa</taxon>
        <taxon>Spiralia</taxon>
        <taxon>Lophotrochozoa</taxon>
        <taxon>Platyhelminthes</taxon>
        <taxon>Trematoda</taxon>
        <taxon>Digenea</taxon>
        <taxon>Plagiorchiida</taxon>
        <taxon>Echinostomata</taxon>
        <taxon>Echinostomatoidea</taxon>
        <taxon>Fasciolidae</taxon>
        <taxon>Fasciola</taxon>
    </lineage>
</organism>
<evidence type="ECO:0000256" key="4">
    <source>
        <dbReference type="RuleBase" id="RU367133"/>
    </source>
</evidence>
<keyword evidence="8" id="KW-1185">Reference proteome</keyword>
<dbReference type="AlphaFoldDB" id="A0A504YRC7"/>
<gene>
    <name evidence="7" type="ORF">FGIG_05608</name>
</gene>
<feature type="region of interest" description="Disordered" evidence="5">
    <location>
        <begin position="717"/>
        <end position="736"/>
    </location>
</feature>
<dbReference type="STRING" id="46835.A0A504YRC7"/>
<feature type="compositionally biased region" description="Basic and acidic residues" evidence="5">
    <location>
        <begin position="752"/>
        <end position="762"/>
    </location>
</feature>
<evidence type="ECO:0000256" key="3">
    <source>
        <dbReference type="ARBA" id="ARBA00029509"/>
    </source>
</evidence>
<evidence type="ECO:0000313" key="8">
    <source>
        <dbReference type="Proteomes" id="UP000316759"/>
    </source>
</evidence>
<keyword evidence="2 4" id="KW-0866">Nonsense-mediated mRNA decay</keyword>
<feature type="compositionally biased region" description="Gly residues" evidence="5">
    <location>
        <begin position="968"/>
        <end position="977"/>
    </location>
</feature>
<evidence type="ECO:0000256" key="6">
    <source>
        <dbReference type="SAM" id="Phobius"/>
    </source>
</evidence>
<comment type="function">
    <text evidence="4">Involved in nonsense-mediated decay (NMD) of mRNAs containing premature stop codons.</text>
</comment>
<protein>
    <recommendedName>
        <fullName evidence="3 4">Nonsense-mediated mRNA decay factor SMG8</fullName>
    </recommendedName>
</protein>
<comment type="similarity">
    <text evidence="1 4">Belongs to the SMG8 family.</text>
</comment>
<name>A0A504YRC7_FASGI</name>
<keyword evidence="6" id="KW-1133">Transmembrane helix</keyword>
<evidence type="ECO:0000256" key="1">
    <source>
        <dbReference type="ARBA" id="ARBA00006443"/>
    </source>
</evidence>
<dbReference type="OrthoDB" id="63589at2759"/>
<feature type="region of interest" description="Disordered" evidence="5">
    <location>
        <begin position="588"/>
        <end position="627"/>
    </location>
</feature>
<sequence>AYIDGYYDCEKQIIYLCLRPLTSDTILSSLVSDDVAIEDLYGKQELMYIKLFLYLLSVSHFFVVSLSANVSIIQSVFLRRLTVKSQAHKSIQINRKTQVLSEKSSMCLCEHDFRTEMRHAWDIYLRTLPLPRDWLASGRASVPRMLFVFKLLPHVAKKISSDPAAVHTLEQSLVTQIFNTFYELGLVNSNPANQLFVLPGHNFVHVLLGNEYGSSIYNSNNHPIIHDDLAQEYLDFILTNVAENDSSTLYERTNQTKQTYQSFERTESSAPSYTSWNYPPPDQPEEHTFKAFLHLHVTTMLDQLANRSTGFGPAPVAYELPSCKSWFMACYKLYTSLMLGDTSSLGPVPESMQPDKSDSQTTVGSGSLAQVFQRALLKAACSPSTALRVSAVNLPMCASVLDTDADSETRPTVPTKPPNDLMHRLSNIRCQAALSAAEAHYKTDLPIHYSNTYHLVKVVSAINVFLSLARGASVFCTLHQLAQRLAHIYLAGRVSCSAVSVTGHVCLHEMHCVPDDSAQLRSVLAGLDRKALYADDDALDRAYVARITGPRRNHPHGLDSKVPLSRIVPAGLVGRWRTYWIESLFASSSPDPNKLSSADDPTNMEMNQNEASAPSKDGNQDASADGTPLDAKQHLAVMSHRSQHVMLRSCNCGRVQDLCRDPFDYKEANWRFYSSVASLCCNKLASIPLAPLWLINPGHPFTLPDDAEVRGTEQNTAVSERLHPTPNSRAGFAGMGSGARTEPIAVLTRRLNSKETESRTIHNAEMADGDKLSGSILDPGGLSQPPDNPLLMLSPTDSVQIENVASSQDPTGLADVGFDEAVNDLLPDNIDSESSEADSYPSSRHEDRPRRNNQGSSDGSGNEDDDDLLAGLPRGHARKSNDHSRDASPGTTCSSHSGQSAPTTYVVRFRDGVPASNWLVDEFPRYPSWSIHALGKYFSYSHSSGLSYPGFLRNSNFLLPWDVNIGSGTGGHGGRGTGKSNRGKYRPTRGDSDTVKLFIGFEMECPLGHRFFLAGPDRAMDGPMQSSQVRHAVQGLLTRDLPLFIPCRGHRPGTTETSQARGDSVSSEWRHVYSPRDDVTSWAQLTRIYLAIPAAPVSVRLRLRVRPGPARCTPIFHLGPTLTQWEKRHSGMSDSDSDMDEDVEDDEEEGETSAMVTGRNGKTETRKKTLESSRSTALTTGSGGTDYASSDSQTKINPTTSLKGRQRPGFVLLENGSLWVARLPFVYHDGNRPFARPSTPEQANKWRLLKGSIKLHF</sequence>
<feature type="region of interest" description="Disordered" evidence="5">
    <location>
        <begin position="752"/>
        <end position="794"/>
    </location>
</feature>
<evidence type="ECO:0000256" key="5">
    <source>
        <dbReference type="SAM" id="MobiDB-lite"/>
    </source>
</evidence>
<dbReference type="InterPro" id="IPR019354">
    <property type="entry name" value="SMG8-like"/>
</dbReference>
<feature type="region of interest" description="Disordered" evidence="5">
    <location>
        <begin position="1126"/>
        <end position="1204"/>
    </location>
</feature>
<evidence type="ECO:0000313" key="7">
    <source>
        <dbReference type="EMBL" id="TPP63924.1"/>
    </source>
</evidence>
<feature type="compositionally biased region" description="Acidic residues" evidence="5">
    <location>
        <begin position="1135"/>
        <end position="1151"/>
    </location>
</feature>
<accession>A0A504YRC7</accession>
<feature type="non-terminal residue" evidence="7">
    <location>
        <position position="1"/>
    </location>
</feature>
<proteinExistence type="inferred from homology"/>
<comment type="caution">
    <text evidence="7">The sequence shown here is derived from an EMBL/GenBank/DDBJ whole genome shotgun (WGS) entry which is preliminary data.</text>
</comment>